<comment type="caution">
    <text evidence="2">The sequence shown here is derived from an EMBL/GenBank/DDBJ whole genome shotgun (WGS) entry which is preliminary data.</text>
</comment>
<gene>
    <name evidence="2" type="ORF">PR048_010563</name>
</gene>
<dbReference type="Proteomes" id="UP001159363">
    <property type="component" value="Chromosome 3"/>
</dbReference>
<reference evidence="2 3" key="1">
    <citation type="submission" date="2023-02" db="EMBL/GenBank/DDBJ databases">
        <title>LHISI_Scaffold_Assembly.</title>
        <authorList>
            <person name="Stuart O.P."/>
            <person name="Cleave R."/>
            <person name="Magrath M.J.L."/>
            <person name="Mikheyev A.S."/>
        </authorList>
    </citation>
    <scope>NUCLEOTIDE SEQUENCE [LARGE SCALE GENOMIC DNA]</scope>
    <source>
        <strain evidence="2">Daus_M_001</strain>
        <tissue evidence="2">Leg muscle</tissue>
    </source>
</reference>
<dbReference type="EMBL" id="JARBHB010000003">
    <property type="protein sequence ID" value="KAJ8891054.1"/>
    <property type="molecule type" value="Genomic_DNA"/>
</dbReference>
<keyword evidence="3" id="KW-1185">Reference proteome</keyword>
<name>A0ABQ9I487_9NEOP</name>
<proteinExistence type="predicted"/>
<evidence type="ECO:0000313" key="3">
    <source>
        <dbReference type="Proteomes" id="UP001159363"/>
    </source>
</evidence>
<accession>A0ABQ9I487</accession>
<protein>
    <submittedName>
        <fullName evidence="2">Uncharacterized protein</fullName>
    </submittedName>
</protein>
<feature type="region of interest" description="Disordered" evidence="1">
    <location>
        <begin position="445"/>
        <end position="466"/>
    </location>
</feature>
<feature type="compositionally biased region" description="Basic and acidic residues" evidence="1">
    <location>
        <begin position="96"/>
        <end position="126"/>
    </location>
</feature>
<feature type="region of interest" description="Disordered" evidence="1">
    <location>
        <begin position="769"/>
        <end position="795"/>
    </location>
</feature>
<evidence type="ECO:0000256" key="1">
    <source>
        <dbReference type="SAM" id="MobiDB-lite"/>
    </source>
</evidence>
<feature type="region of interest" description="Disordered" evidence="1">
    <location>
        <begin position="83"/>
        <end position="126"/>
    </location>
</feature>
<organism evidence="2 3">
    <name type="scientific">Dryococelus australis</name>
    <dbReference type="NCBI Taxonomy" id="614101"/>
    <lineage>
        <taxon>Eukaryota</taxon>
        <taxon>Metazoa</taxon>
        <taxon>Ecdysozoa</taxon>
        <taxon>Arthropoda</taxon>
        <taxon>Hexapoda</taxon>
        <taxon>Insecta</taxon>
        <taxon>Pterygota</taxon>
        <taxon>Neoptera</taxon>
        <taxon>Polyneoptera</taxon>
        <taxon>Phasmatodea</taxon>
        <taxon>Verophasmatodea</taxon>
        <taxon>Anareolatae</taxon>
        <taxon>Phasmatidae</taxon>
        <taxon>Eurycanthinae</taxon>
        <taxon>Dryococelus</taxon>
    </lineage>
</organism>
<sequence>MERCRNEGSYSLEQQPMSEQLRLDNTEDFGICLHFPISTSRPLRMDSSLCVGWERGMESIPLITPLPHPSKIITILVNPSYDSGGHTPAAPGEVATELRKRREKATRENREKEKERSRKNRDGMIKQDKWNTVCKNGGHGVLAANMAEPRRRRLVPQSPSSCSQTYIILQARAAIAIAITRVGLEKRARDLYDLSMNMARQGFRRESGLSGSPLACYWLISEWRTIDSELQCQTSYPDFVTIGFYGLRPTMVANIKTYSRRKRPSAKLGTWAGLRGARRQRRLTQFTVNCLYLLSPFYNAARIRKKADSETFKGVADVLLIPPTSSFSSTILHSLGFATVEKVITLILIGATVAERLARSPPTKANRAQSPAGSPDFRKWESGRAMPLVDARVSPLGNVRVATEKFPHPVGNNYVLPGKRSLRRCAILNSISRFRLLACETRHPCPEKRPPSADKRARLPSSRDRSPVAGFVRPLQDSYCRPPRASPLSPPAGRSRCLWQSISESPLSLQVILVSRELEQYFLISLPTAELLVVVEPGTIELLTLAYTRAGDDILGSRLLRALKLLRVSRAAGCDIAGPLRHVLCCSPRAPCAMPSRAERWRSEALLCETLSESPAHPCCLFLASAQPSGRVGTLTEDLKMSRHSRAKRKLDLLVCASNNLLARRVPSKSKGHGNGYVISQITELTRADIIAPVCVRGCLSCEVPRRYRGQTIETMSPLDAKALTSLRKRRHSSFSQLGRAAPCVPATKFATSGSWLCLELGLLVSPGHPSDKDRKLGKRSVSSDNSPATDAAMKVERRIIPEGSVASAYAVAAVHATIAHRISYALNTPAARGIDSGE</sequence>
<evidence type="ECO:0000313" key="2">
    <source>
        <dbReference type="EMBL" id="KAJ8891054.1"/>
    </source>
</evidence>